<gene>
    <name evidence="1" type="ORF">PSON_ATCC_30995.1.T0450248</name>
</gene>
<organism evidence="1 2">
    <name type="scientific">Paramecium sonneborni</name>
    <dbReference type="NCBI Taxonomy" id="65129"/>
    <lineage>
        <taxon>Eukaryota</taxon>
        <taxon>Sar</taxon>
        <taxon>Alveolata</taxon>
        <taxon>Ciliophora</taxon>
        <taxon>Intramacronucleata</taxon>
        <taxon>Oligohymenophorea</taxon>
        <taxon>Peniculida</taxon>
        <taxon>Parameciidae</taxon>
        <taxon>Paramecium</taxon>
    </lineage>
</organism>
<evidence type="ECO:0000313" key="1">
    <source>
        <dbReference type="EMBL" id="CAD8083759.1"/>
    </source>
</evidence>
<keyword evidence="2" id="KW-1185">Reference proteome</keyword>
<reference evidence="1" key="1">
    <citation type="submission" date="2021-01" db="EMBL/GenBank/DDBJ databases">
        <authorList>
            <consortium name="Genoscope - CEA"/>
            <person name="William W."/>
        </authorList>
    </citation>
    <scope>NUCLEOTIDE SEQUENCE</scope>
</reference>
<accession>A0A8S1MVJ9</accession>
<evidence type="ECO:0000313" key="2">
    <source>
        <dbReference type="Proteomes" id="UP000692954"/>
    </source>
</evidence>
<dbReference type="AlphaFoldDB" id="A0A8S1MVJ9"/>
<name>A0A8S1MVJ9_9CILI</name>
<proteinExistence type="predicted"/>
<dbReference type="OrthoDB" id="304592at2759"/>
<sequence length="159" mass="18781">MQPSWNCELLKQNDPNDFDSIGNQFIMELQKNIKEISQLFLELQFAQALNYITDVICQSKKVFAISLDQTTTKFKSFIDGYMEVNEGIIQQKKDFSIEQQRQVVEKFLEVIQISICTINDWYKFKQQVPQKDLFQQEINELQDSFNLFQGRDSCKCQLI</sequence>
<dbReference type="EMBL" id="CAJJDN010000045">
    <property type="protein sequence ID" value="CAD8083759.1"/>
    <property type="molecule type" value="Genomic_DNA"/>
</dbReference>
<comment type="caution">
    <text evidence="1">The sequence shown here is derived from an EMBL/GenBank/DDBJ whole genome shotgun (WGS) entry which is preliminary data.</text>
</comment>
<protein>
    <submittedName>
        <fullName evidence="1">Uncharacterized protein</fullName>
    </submittedName>
</protein>
<dbReference type="Proteomes" id="UP000692954">
    <property type="component" value="Unassembled WGS sequence"/>
</dbReference>